<dbReference type="RefSeq" id="WP_087322771.1">
    <property type="nucleotide sequence ID" value="NZ_JAOQBV010000022.1"/>
</dbReference>
<gene>
    <name evidence="1" type="ORF">GA424_13640</name>
</gene>
<dbReference type="AlphaFoldDB" id="A0A1Y4V947"/>
<dbReference type="Proteomes" id="UP000487596">
    <property type="component" value="Unassembled WGS sequence"/>
</dbReference>
<comment type="caution">
    <text evidence="1">The sequence shown here is derived from an EMBL/GenBank/DDBJ whole genome shotgun (WGS) entry which is preliminary data.</text>
</comment>
<dbReference type="EMBL" id="WDEH01000021">
    <property type="protein sequence ID" value="KAB6137412.1"/>
    <property type="molecule type" value="Genomic_DNA"/>
</dbReference>
<reference evidence="1 2" key="1">
    <citation type="journal article" date="2019" name="Nat. Med.">
        <title>A library of human gut bacterial isolates paired with longitudinal multiomics data enables mechanistic microbiome research.</title>
        <authorList>
            <person name="Poyet M."/>
            <person name="Groussin M."/>
            <person name="Gibbons S.M."/>
            <person name="Avila-Pacheco J."/>
            <person name="Jiang X."/>
            <person name="Kearney S.M."/>
            <person name="Perrotta A.R."/>
            <person name="Berdy B."/>
            <person name="Zhao S."/>
            <person name="Lieberman T.D."/>
            <person name="Swanson P.K."/>
            <person name="Smith M."/>
            <person name="Roesemann S."/>
            <person name="Alexander J.E."/>
            <person name="Rich S.A."/>
            <person name="Livny J."/>
            <person name="Vlamakis H."/>
            <person name="Clish C."/>
            <person name="Bullock K."/>
            <person name="Deik A."/>
            <person name="Scott J."/>
            <person name="Pierce K.A."/>
            <person name="Xavier R.J."/>
            <person name="Alm E.J."/>
        </authorList>
    </citation>
    <scope>NUCLEOTIDE SEQUENCE [LARGE SCALE GENOMIC DNA]</scope>
    <source>
        <strain evidence="1 2">BIOML-A62</strain>
    </source>
</reference>
<organism evidence="1 2">
    <name type="scientific">Bacteroides xylanisolvens</name>
    <dbReference type="NCBI Taxonomy" id="371601"/>
    <lineage>
        <taxon>Bacteria</taxon>
        <taxon>Pseudomonadati</taxon>
        <taxon>Bacteroidota</taxon>
        <taxon>Bacteroidia</taxon>
        <taxon>Bacteroidales</taxon>
        <taxon>Bacteroidaceae</taxon>
        <taxon>Bacteroides</taxon>
    </lineage>
</organism>
<dbReference type="SUPFAM" id="SSF51445">
    <property type="entry name" value="(Trans)glycosidases"/>
    <property type="match status" value="1"/>
</dbReference>
<dbReference type="InterPro" id="IPR017853">
    <property type="entry name" value="GH"/>
</dbReference>
<dbReference type="Gene3D" id="3.20.20.80">
    <property type="entry name" value="Glycosidases"/>
    <property type="match status" value="2"/>
</dbReference>
<evidence type="ECO:0000313" key="1">
    <source>
        <dbReference type="EMBL" id="KAB6137412.1"/>
    </source>
</evidence>
<dbReference type="PROSITE" id="PS51257">
    <property type="entry name" value="PROKAR_LIPOPROTEIN"/>
    <property type="match status" value="1"/>
</dbReference>
<accession>A0A1Y4V947</accession>
<protein>
    <submittedName>
        <fullName evidence="1">Uncharacterized protein</fullName>
    </submittedName>
</protein>
<name>A0A1Y4V947_9BACE</name>
<proteinExistence type="predicted"/>
<sequence length="518" mass="59761">MRKHIIYRYFLFLSLVGLMQLTFSCSSSSNEIEPLKPEGEDTPLEKDEYTFMNVEYRKWQNGTFQAWTTADSRETRTIDNMNWYTPSSGYSRTAWGGRIGLQPSSVVGKEGFFRVANCGGRSYLLDPDNGAVIIHGIQHVRPGESTAHKKAFGTRYGSEAQWSEETGKLLADNHINYISYGSNRIEVFPAAVRGNLLTPKTQKIAYAENLYLLRTFMWDMSKNLGYAFDDDKYNRLVLLFEPTFATYIDRLVQEKSALFAGDRHFIGFYLDNELPFASYQNADPLRGIDLKHFLSLPERYKAAREYAEKFMRDNGIASTGVITKKNQEDFRGMVADYYYQLTTATVRRYDKEHLILGTRLHDWSKYNQKVVEACARYCDLVSVNYYARWQPEADFLANLKIWCGAKPFLVSEFYIKAEDASYQGTGYANTEGGGWLVHTQKNRGEFYQNFCLRLLETRNCVGWVHFEYNDGYDSNGKASNKGVVSIEYEPYESFLSQMRQLNLSVHSLIDYYDTKSVQ</sequence>
<evidence type="ECO:0000313" key="2">
    <source>
        <dbReference type="Proteomes" id="UP000487596"/>
    </source>
</evidence>